<accession>T0ZSA2</accession>
<gene>
    <name evidence="3" type="ORF">B2A_07019</name>
</gene>
<dbReference type="Gene3D" id="2.130.10.120">
    <property type="entry name" value="Prolyl oligopeptidase, N-terminal domain"/>
    <property type="match status" value="1"/>
</dbReference>
<feature type="non-terminal residue" evidence="3">
    <location>
        <position position="278"/>
    </location>
</feature>
<feature type="domain" description="Peptidase S9A N-terminal" evidence="2">
    <location>
        <begin position="1"/>
        <end position="250"/>
    </location>
</feature>
<evidence type="ECO:0000259" key="2">
    <source>
        <dbReference type="Pfam" id="PF02897"/>
    </source>
</evidence>
<dbReference type="PANTHER" id="PTHR42881">
    <property type="entry name" value="PROLYL ENDOPEPTIDASE"/>
    <property type="match status" value="1"/>
</dbReference>
<dbReference type="SUPFAM" id="SSF50993">
    <property type="entry name" value="Peptidase/esterase 'gauge' domain"/>
    <property type="match status" value="1"/>
</dbReference>
<dbReference type="GO" id="GO:0004252">
    <property type="term" value="F:serine-type endopeptidase activity"/>
    <property type="evidence" value="ECO:0007669"/>
    <property type="project" value="InterPro"/>
</dbReference>
<sequence length="278" mass="31299">PIQRGQWLFFSHNTGIQNQSVVYVQRGPHGKPRVLLNPNRLSPNGTIALAGWEPSPNGRYLAYELSVGGSDWQTIHVLDVATGKNLPYTVRWVKFSNVSWTRNSQGFFYSRYPEPPLGKAISQRLADQTLYYHWIRKPQSDDRLIYARPDHPEWIIEGSVSENGRYLFIDFQFRITRNELYYMNLGNPEKPDIDGAIHPLFVRDDAAYTPIGTRGDTVYVQTDQAAPLGRVIAVNLEHPAPSRWRTVIPQGNGGSGFGPLGGWPDPGPPHGGREKPPC</sequence>
<reference evidence="3" key="2">
    <citation type="journal article" date="2014" name="ISME J.">
        <title>Microbial stratification in low pH oxic and suboxic macroscopic growths along an acid mine drainage.</title>
        <authorList>
            <person name="Mendez-Garcia C."/>
            <person name="Mesa V."/>
            <person name="Sprenger R.R."/>
            <person name="Richter M."/>
            <person name="Diez M.S."/>
            <person name="Solano J."/>
            <person name="Bargiela R."/>
            <person name="Golyshina O.V."/>
            <person name="Manteca A."/>
            <person name="Ramos J.L."/>
            <person name="Gallego J.R."/>
            <person name="Llorente I."/>
            <person name="Martins Dos Santos V.A."/>
            <person name="Jensen O.N."/>
            <person name="Pelaez A.I."/>
            <person name="Sanchez J."/>
            <person name="Ferrer M."/>
        </authorList>
    </citation>
    <scope>NUCLEOTIDE SEQUENCE</scope>
</reference>
<organism evidence="3">
    <name type="scientific">mine drainage metagenome</name>
    <dbReference type="NCBI Taxonomy" id="410659"/>
    <lineage>
        <taxon>unclassified sequences</taxon>
        <taxon>metagenomes</taxon>
        <taxon>ecological metagenomes</taxon>
    </lineage>
</organism>
<protein>
    <submittedName>
        <fullName evidence="3">Prolyl oligopeptidase</fullName>
    </submittedName>
</protein>
<feature type="region of interest" description="Disordered" evidence="1">
    <location>
        <begin position="255"/>
        <end position="278"/>
    </location>
</feature>
<comment type="caution">
    <text evidence="3">The sequence shown here is derived from an EMBL/GenBank/DDBJ whole genome shotgun (WGS) entry which is preliminary data.</text>
</comment>
<dbReference type="AlphaFoldDB" id="T0ZSA2"/>
<dbReference type="GO" id="GO:0070012">
    <property type="term" value="F:oligopeptidase activity"/>
    <property type="evidence" value="ECO:0007669"/>
    <property type="project" value="TreeGrafter"/>
</dbReference>
<dbReference type="Pfam" id="PF02897">
    <property type="entry name" value="Peptidase_S9_N"/>
    <property type="match status" value="1"/>
</dbReference>
<evidence type="ECO:0000256" key="1">
    <source>
        <dbReference type="SAM" id="MobiDB-lite"/>
    </source>
</evidence>
<name>T0ZSA2_9ZZZZ</name>
<dbReference type="EMBL" id="AUZZ01005019">
    <property type="protein sequence ID" value="EQD51146.1"/>
    <property type="molecule type" value="Genomic_DNA"/>
</dbReference>
<reference evidence="3" key="1">
    <citation type="submission" date="2013-08" db="EMBL/GenBank/DDBJ databases">
        <authorList>
            <person name="Mendez C."/>
            <person name="Richter M."/>
            <person name="Ferrer M."/>
            <person name="Sanchez J."/>
        </authorList>
    </citation>
    <scope>NUCLEOTIDE SEQUENCE</scope>
</reference>
<dbReference type="GO" id="GO:0005829">
    <property type="term" value="C:cytosol"/>
    <property type="evidence" value="ECO:0007669"/>
    <property type="project" value="TreeGrafter"/>
</dbReference>
<dbReference type="InterPro" id="IPR051167">
    <property type="entry name" value="Prolyl_oligopep/macrocyclase"/>
</dbReference>
<dbReference type="InterPro" id="IPR023302">
    <property type="entry name" value="Pept_S9A_N"/>
</dbReference>
<dbReference type="PANTHER" id="PTHR42881:SF2">
    <property type="entry name" value="PROLYL ENDOPEPTIDASE"/>
    <property type="match status" value="1"/>
</dbReference>
<evidence type="ECO:0000313" key="3">
    <source>
        <dbReference type="EMBL" id="EQD51146.1"/>
    </source>
</evidence>
<proteinExistence type="predicted"/>
<feature type="non-terminal residue" evidence="3">
    <location>
        <position position="1"/>
    </location>
</feature>